<feature type="transmembrane region" description="Helical" evidence="1">
    <location>
        <begin position="153"/>
        <end position="175"/>
    </location>
</feature>
<feature type="transmembrane region" description="Helical" evidence="1">
    <location>
        <begin position="187"/>
        <end position="208"/>
    </location>
</feature>
<keyword evidence="3" id="KW-1185">Reference proteome</keyword>
<protein>
    <submittedName>
        <fullName evidence="2">DUF2306 domain-containing protein</fullName>
    </submittedName>
</protein>
<organism evidence="2 3">
    <name type="scientific">Polyangium spumosum</name>
    <dbReference type="NCBI Taxonomy" id="889282"/>
    <lineage>
        <taxon>Bacteria</taxon>
        <taxon>Pseudomonadati</taxon>
        <taxon>Myxococcota</taxon>
        <taxon>Polyangia</taxon>
        <taxon>Polyangiales</taxon>
        <taxon>Polyangiaceae</taxon>
        <taxon>Polyangium</taxon>
    </lineage>
</organism>
<keyword evidence="1" id="KW-0812">Transmembrane</keyword>
<evidence type="ECO:0000313" key="3">
    <source>
        <dbReference type="Proteomes" id="UP000440224"/>
    </source>
</evidence>
<feature type="transmembrane region" description="Helical" evidence="1">
    <location>
        <begin position="87"/>
        <end position="108"/>
    </location>
</feature>
<accession>A0A6N7Q5D1</accession>
<dbReference type="OrthoDB" id="8759010at2"/>
<dbReference type="Proteomes" id="UP000440224">
    <property type="component" value="Unassembled WGS sequence"/>
</dbReference>
<feature type="transmembrane region" description="Helical" evidence="1">
    <location>
        <begin position="53"/>
        <end position="75"/>
    </location>
</feature>
<name>A0A6N7Q5D1_9BACT</name>
<dbReference type="RefSeq" id="WP_153824855.1">
    <property type="nucleotide sequence ID" value="NZ_WJIE01000024.1"/>
</dbReference>
<keyword evidence="1" id="KW-0472">Membrane</keyword>
<evidence type="ECO:0000313" key="2">
    <source>
        <dbReference type="EMBL" id="MRG98080.1"/>
    </source>
</evidence>
<dbReference type="AlphaFoldDB" id="A0A6N7Q5D1"/>
<feature type="transmembrane region" description="Helical" evidence="1">
    <location>
        <begin position="114"/>
        <end position="132"/>
    </location>
</feature>
<reference evidence="2 3" key="1">
    <citation type="submission" date="2019-10" db="EMBL/GenBank/DDBJ databases">
        <title>A soil myxobacterium in the family Polyangiaceae.</title>
        <authorList>
            <person name="Li Y."/>
            <person name="Wang J."/>
        </authorList>
    </citation>
    <scope>NUCLEOTIDE SEQUENCE [LARGE SCALE GENOMIC DNA]</scope>
    <source>
        <strain evidence="2 3">DSM 14734</strain>
    </source>
</reference>
<dbReference type="InterPro" id="IPR018750">
    <property type="entry name" value="DUF2306_membrane"/>
</dbReference>
<feature type="transmembrane region" description="Helical" evidence="1">
    <location>
        <begin position="12"/>
        <end position="33"/>
    </location>
</feature>
<sequence length="258" mass="28954">MVATPSWWRSWLALLGSVAVVFVAFSLLPYLSLDPARSRVPVPTDLRWYYPLLVVHVVCGAIAMLSGCVQVWPWFRQSFPRVHRRLGRLYVFGGVLPAGVIGLLIGALSPFGPVIRVSNVLLALLWLIFTVAGYRSARQQRMAEHHKWMVRSFALTMSVITNRIWGVVAGIALMPQLHTTFTGNEELLRQAIAGIAGWLGWTLPLLWIQWWLEREKWSRVVDHAPDQAGTFTARLLAPGPRARARRACATSSRRRAAA</sequence>
<evidence type="ECO:0000256" key="1">
    <source>
        <dbReference type="SAM" id="Phobius"/>
    </source>
</evidence>
<dbReference type="EMBL" id="WJIE01000024">
    <property type="protein sequence ID" value="MRG98080.1"/>
    <property type="molecule type" value="Genomic_DNA"/>
</dbReference>
<comment type="caution">
    <text evidence="2">The sequence shown here is derived from an EMBL/GenBank/DDBJ whole genome shotgun (WGS) entry which is preliminary data.</text>
</comment>
<gene>
    <name evidence="2" type="ORF">GF068_40150</name>
</gene>
<proteinExistence type="predicted"/>
<keyword evidence="1" id="KW-1133">Transmembrane helix</keyword>
<dbReference type="Pfam" id="PF10067">
    <property type="entry name" value="DUF2306"/>
    <property type="match status" value="1"/>
</dbReference>